<comment type="caution">
    <text evidence="1">The sequence shown here is derived from an EMBL/GenBank/DDBJ whole genome shotgun (WGS) entry which is preliminary data.</text>
</comment>
<dbReference type="Pfam" id="PF05013">
    <property type="entry name" value="FGase"/>
    <property type="match status" value="1"/>
</dbReference>
<dbReference type="AlphaFoldDB" id="A0A512HEF3"/>
<dbReference type="GO" id="GO:0016787">
    <property type="term" value="F:hydrolase activity"/>
    <property type="evidence" value="ECO:0007669"/>
    <property type="project" value="UniProtKB-KW"/>
</dbReference>
<keyword evidence="2" id="KW-1185">Reference proteome</keyword>
<dbReference type="PIRSF" id="PIRSF029730">
    <property type="entry name" value="UCP029730"/>
    <property type="match status" value="1"/>
</dbReference>
<proteinExistence type="predicted"/>
<dbReference type="RefSeq" id="WP_147178645.1">
    <property type="nucleotide sequence ID" value="NZ_BJZP01000003.1"/>
</dbReference>
<evidence type="ECO:0000313" key="2">
    <source>
        <dbReference type="Proteomes" id="UP000321717"/>
    </source>
</evidence>
<dbReference type="OrthoDB" id="9815326at2"/>
<sequence>MLLRSDILTEADGKAVAVDNPEGGGTCLFVCEHASHRMPERAGNLGLDADALVSHIVWDPGALAVARRLSALLDGTLVHQCFSRLVYDCNRPPESPAAMPDKSEIYDIPGNRDLSPAERYARTAALYIPFHDRISGILAERQAQGRKTVVVTVHSFTPIYMGKQREVEIGILHDADSRLADEMLSAAGGGPFRAARNEPYGPEDGVTHSLRLHALPGGHLNVMIEVRNDLIRDENGERAVADYLAGLLRAGLEALSS</sequence>
<dbReference type="InterPro" id="IPR011227">
    <property type="entry name" value="UCP029730"/>
</dbReference>
<dbReference type="Proteomes" id="UP000321717">
    <property type="component" value="Unassembled WGS sequence"/>
</dbReference>
<dbReference type="EMBL" id="BJZP01000003">
    <property type="protein sequence ID" value="GEO83838.1"/>
    <property type="molecule type" value="Genomic_DNA"/>
</dbReference>
<evidence type="ECO:0000313" key="1">
    <source>
        <dbReference type="EMBL" id="GEO83838.1"/>
    </source>
</evidence>
<dbReference type="SUPFAM" id="SSF53187">
    <property type="entry name" value="Zn-dependent exopeptidases"/>
    <property type="match status" value="1"/>
</dbReference>
<reference evidence="1 2" key="1">
    <citation type="submission" date="2019-07" db="EMBL/GenBank/DDBJ databases">
        <title>Whole genome shotgun sequence of Rhizobium naphthalenivorans NBRC 107585.</title>
        <authorList>
            <person name="Hosoyama A."/>
            <person name="Uohara A."/>
            <person name="Ohji S."/>
            <person name="Ichikawa N."/>
        </authorList>
    </citation>
    <scope>NUCLEOTIDE SEQUENCE [LARGE SCALE GENOMIC DNA]</scope>
    <source>
        <strain evidence="1 2">NBRC 107585</strain>
    </source>
</reference>
<dbReference type="InterPro" id="IPR007709">
    <property type="entry name" value="N-FG_amidohydro"/>
</dbReference>
<gene>
    <name evidence="1" type="ORF">RNA01_07700</name>
</gene>
<accession>A0A512HEF3</accession>
<name>A0A512HEF3_9HYPH</name>
<organism evidence="1 2">
    <name type="scientific">Ciceribacter naphthalenivorans</name>
    <dbReference type="NCBI Taxonomy" id="1118451"/>
    <lineage>
        <taxon>Bacteria</taxon>
        <taxon>Pseudomonadati</taxon>
        <taxon>Pseudomonadota</taxon>
        <taxon>Alphaproteobacteria</taxon>
        <taxon>Hyphomicrobiales</taxon>
        <taxon>Rhizobiaceae</taxon>
        <taxon>Ciceribacter</taxon>
    </lineage>
</organism>
<dbReference type="Gene3D" id="3.40.630.40">
    <property type="entry name" value="Zn-dependent exopeptidases"/>
    <property type="match status" value="1"/>
</dbReference>
<keyword evidence="1" id="KW-0378">Hydrolase</keyword>
<protein>
    <submittedName>
        <fullName evidence="1">N-formylglutamate amidohydrolase</fullName>
    </submittedName>
</protein>